<organism evidence="1 2">
    <name type="scientific">Dentiscutata heterogama</name>
    <dbReference type="NCBI Taxonomy" id="1316150"/>
    <lineage>
        <taxon>Eukaryota</taxon>
        <taxon>Fungi</taxon>
        <taxon>Fungi incertae sedis</taxon>
        <taxon>Mucoromycota</taxon>
        <taxon>Glomeromycotina</taxon>
        <taxon>Glomeromycetes</taxon>
        <taxon>Diversisporales</taxon>
        <taxon>Gigasporaceae</taxon>
        <taxon>Dentiscutata</taxon>
    </lineage>
</organism>
<dbReference type="EMBL" id="CAJVPU010002221">
    <property type="protein sequence ID" value="CAG8497229.1"/>
    <property type="molecule type" value="Genomic_DNA"/>
</dbReference>
<proteinExistence type="predicted"/>
<protein>
    <submittedName>
        <fullName evidence="1">1046_t:CDS:1</fullName>
    </submittedName>
</protein>
<feature type="non-terminal residue" evidence="1">
    <location>
        <position position="1"/>
    </location>
</feature>
<evidence type="ECO:0000313" key="1">
    <source>
        <dbReference type="EMBL" id="CAG8497229.1"/>
    </source>
</evidence>
<name>A0ACA9KWC0_9GLOM</name>
<dbReference type="Proteomes" id="UP000789702">
    <property type="component" value="Unassembled WGS sequence"/>
</dbReference>
<sequence>ENWNTNEENQIWSMWSKEVVGKISCMENVEGVFALGTLLAIELKDVHKRGYSSDASSTIINQLSSDSDDISILARPLGNVIYFMTSMISDIESIRKMEEKILNCLNKNL</sequence>
<evidence type="ECO:0000313" key="2">
    <source>
        <dbReference type="Proteomes" id="UP000789702"/>
    </source>
</evidence>
<accession>A0ACA9KWC0</accession>
<gene>
    <name evidence="1" type="ORF">DHETER_LOCUS2839</name>
</gene>
<keyword evidence="2" id="KW-1185">Reference proteome</keyword>
<comment type="caution">
    <text evidence="1">The sequence shown here is derived from an EMBL/GenBank/DDBJ whole genome shotgun (WGS) entry which is preliminary data.</text>
</comment>
<reference evidence="1" key="1">
    <citation type="submission" date="2021-06" db="EMBL/GenBank/DDBJ databases">
        <authorList>
            <person name="Kallberg Y."/>
            <person name="Tangrot J."/>
            <person name="Rosling A."/>
        </authorList>
    </citation>
    <scope>NUCLEOTIDE SEQUENCE</scope>
    <source>
        <strain evidence="1">IL203A</strain>
    </source>
</reference>